<gene>
    <name evidence="1" type="ORF">EW146_g10445</name>
</gene>
<sequence>MVNFPIPSRIPTPQGQNCPTFRPPPLDGSYTVPELFDYNAEHNPEHPLFVFADGENTTRTVRYPEAWRMIKRTARIVQGNYRRLEDRYVAQESLRPSEQGPTIGILASVDTISYFSMIVGTMRLGFVPFPISIRNSPVGVAHLINKTHVIQLYVSPDAAMQRLCKEVVALLEKDSVHVEVLPAVQFADISDEGALSMEEPEVEFGKLDLDKMVCLLHSSAFGQVDLCSTIIAVHAAPLFHAMGMVNIL</sequence>
<feature type="non-terminal residue" evidence="1">
    <location>
        <position position="248"/>
    </location>
</feature>
<proteinExistence type="predicted"/>
<evidence type="ECO:0000313" key="2">
    <source>
        <dbReference type="Proteomes" id="UP000310158"/>
    </source>
</evidence>
<dbReference type="AlphaFoldDB" id="A0A4S4KYB5"/>
<accession>A0A4S4KYB5</accession>
<reference evidence="1 2" key="1">
    <citation type="submission" date="2019-02" db="EMBL/GenBank/DDBJ databases">
        <title>Genome sequencing of the rare red list fungi Bondarzewia mesenterica.</title>
        <authorList>
            <person name="Buettner E."/>
            <person name="Kellner H."/>
        </authorList>
    </citation>
    <scope>NUCLEOTIDE SEQUENCE [LARGE SCALE GENOMIC DNA]</scope>
    <source>
        <strain evidence="1 2">DSM 108281</strain>
    </source>
</reference>
<dbReference type="SUPFAM" id="SSF56801">
    <property type="entry name" value="Acetyl-CoA synthetase-like"/>
    <property type="match status" value="1"/>
</dbReference>
<protein>
    <recommendedName>
        <fullName evidence="3">AMP-dependent synthetase/ligase domain-containing protein</fullName>
    </recommendedName>
</protein>
<dbReference type="Gene3D" id="3.40.50.980">
    <property type="match status" value="1"/>
</dbReference>
<dbReference type="OrthoDB" id="429813at2759"/>
<name>A0A4S4KYB5_9AGAM</name>
<evidence type="ECO:0000313" key="1">
    <source>
        <dbReference type="EMBL" id="THH03431.1"/>
    </source>
</evidence>
<evidence type="ECO:0008006" key="3">
    <source>
        <dbReference type="Google" id="ProtNLM"/>
    </source>
</evidence>
<keyword evidence="2" id="KW-1185">Reference proteome</keyword>
<dbReference type="EMBL" id="SGPL01001349">
    <property type="protein sequence ID" value="THH03431.1"/>
    <property type="molecule type" value="Genomic_DNA"/>
</dbReference>
<organism evidence="1 2">
    <name type="scientific">Bondarzewia mesenterica</name>
    <dbReference type="NCBI Taxonomy" id="1095465"/>
    <lineage>
        <taxon>Eukaryota</taxon>
        <taxon>Fungi</taxon>
        <taxon>Dikarya</taxon>
        <taxon>Basidiomycota</taxon>
        <taxon>Agaricomycotina</taxon>
        <taxon>Agaricomycetes</taxon>
        <taxon>Russulales</taxon>
        <taxon>Bondarzewiaceae</taxon>
        <taxon>Bondarzewia</taxon>
    </lineage>
</organism>
<dbReference type="Proteomes" id="UP000310158">
    <property type="component" value="Unassembled WGS sequence"/>
</dbReference>
<comment type="caution">
    <text evidence="1">The sequence shown here is derived from an EMBL/GenBank/DDBJ whole genome shotgun (WGS) entry which is preliminary data.</text>
</comment>